<dbReference type="AlphaFoldDB" id="W4PCB5"/>
<dbReference type="GO" id="GO:0006313">
    <property type="term" value="P:DNA transposition"/>
    <property type="evidence" value="ECO:0007669"/>
    <property type="project" value="InterPro"/>
</dbReference>
<evidence type="ECO:0000313" key="7">
    <source>
        <dbReference type="Proteomes" id="UP000018861"/>
    </source>
</evidence>
<protein>
    <recommendedName>
        <fullName evidence="8">Transposase</fullName>
    </recommendedName>
</protein>
<dbReference type="Proteomes" id="UP000018861">
    <property type="component" value="Unassembled WGS sequence"/>
</dbReference>
<dbReference type="Pfam" id="PF00872">
    <property type="entry name" value="Transposase_mut"/>
    <property type="match status" value="1"/>
</dbReference>
<accession>W4PCB5</accession>
<reference evidence="6 7" key="1">
    <citation type="journal article" date="2014" name="Genome Announc.">
        <title>Draft Genome Sequences of Three Strains of Bacteroides pyogenes Isolated from a Cat and Swine.</title>
        <authorList>
            <person name="Sakamoto M."/>
            <person name="Oshima K."/>
            <person name="Suda W."/>
            <person name="Kitamura K."/>
            <person name="Iida T."/>
            <person name="Hattori M."/>
            <person name="Ohkuma M."/>
        </authorList>
    </citation>
    <scope>NUCLEOTIDE SEQUENCE [LARGE SCALE GENOMIC DNA]</scope>
    <source>
        <strain evidence="6 7">JCM 6292</strain>
    </source>
</reference>
<evidence type="ECO:0000256" key="3">
    <source>
        <dbReference type="ARBA" id="ARBA00022578"/>
    </source>
</evidence>
<comment type="caution">
    <text evidence="6">The sequence shown here is derived from an EMBL/GenBank/DDBJ whole genome shotgun (WGS) entry which is preliminary data.</text>
</comment>
<keyword evidence="4" id="KW-0238">DNA-binding</keyword>
<dbReference type="InterPro" id="IPR001207">
    <property type="entry name" value="Transposase_mutator"/>
</dbReference>
<proteinExistence type="inferred from homology"/>
<keyword evidence="3" id="KW-0815">Transposition</keyword>
<comment type="similarity">
    <text evidence="2">Belongs to the transposase mutator family.</text>
</comment>
<evidence type="ECO:0000313" key="6">
    <source>
        <dbReference type="EMBL" id="GAE16824.1"/>
    </source>
</evidence>
<evidence type="ECO:0008006" key="8">
    <source>
        <dbReference type="Google" id="ProtNLM"/>
    </source>
</evidence>
<evidence type="ECO:0000256" key="2">
    <source>
        <dbReference type="ARBA" id="ARBA00010961"/>
    </source>
</evidence>
<dbReference type="GO" id="GO:0003677">
    <property type="term" value="F:DNA binding"/>
    <property type="evidence" value="ECO:0007669"/>
    <property type="project" value="UniProtKB-KW"/>
</dbReference>
<dbReference type="EMBL" id="BAIQ01000044">
    <property type="protein sequence ID" value="GAE16824.1"/>
    <property type="molecule type" value="Genomic_DNA"/>
</dbReference>
<dbReference type="GO" id="GO:0004803">
    <property type="term" value="F:transposase activity"/>
    <property type="evidence" value="ECO:0007669"/>
    <property type="project" value="InterPro"/>
</dbReference>
<comment type="function">
    <text evidence="1">Required for the transposition of the insertion element.</text>
</comment>
<evidence type="ECO:0000256" key="1">
    <source>
        <dbReference type="ARBA" id="ARBA00002190"/>
    </source>
</evidence>
<evidence type="ECO:0000256" key="4">
    <source>
        <dbReference type="ARBA" id="ARBA00023125"/>
    </source>
</evidence>
<name>W4PCB5_9BACE</name>
<keyword evidence="5" id="KW-0233">DNA recombination</keyword>
<organism evidence="6 7">
    <name type="scientific">Bacteroides pyogenes JCM 6292</name>
    <dbReference type="NCBI Taxonomy" id="1235809"/>
    <lineage>
        <taxon>Bacteria</taxon>
        <taxon>Pseudomonadati</taxon>
        <taxon>Bacteroidota</taxon>
        <taxon>Bacteroidia</taxon>
        <taxon>Bacteroidales</taxon>
        <taxon>Bacteroidaceae</taxon>
        <taxon>Bacteroides</taxon>
    </lineage>
</organism>
<sequence>MARYYRSISKRAEDSSYKAYFTYLNYDRRIRSVIYTTNRIERLQKDFRRVTRMQIGDISI</sequence>
<evidence type="ECO:0000256" key="5">
    <source>
        <dbReference type="ARBA" id="ARBA00023172"/>
    </source>
</evidence>
<gene>
    <name evidence="6" type="ORF">JCM6292_3320</name>
</gene>